<proteinExistence type="predicted"/>
<gene>
    <name evidence="1" type="ORF">UFOPK1762_02100</name>
    <name evidence="2" type="ORF">UFOPK2969_01721</name>
</gene>
<sequence length="90" mass="10479">MVHNALFEFRVGEIKLAAVDEELKELAVMHDFVVATHLWVFVGKCVEAMRTLRDDFLHAHAIECFDVLRCEHLEDVFVARTSRRIARAHF</sequence>
<name>A0A6J6YEU4_9ZZZZ</name>
<dbReference type="EMBL" id="CAEZTY010000163">
    <property type="protein sequence ID" value="CAB4603631.1"/>
    <property type="molecule type" value="Genomic_DNA"/>
</dbReference>
<dbReference type="AlphaFoldDB" id="A0A6J6YEU4"/>
<organism evidence="2">
    <name type="scientific">freshwater metagenome</name>
    <dbReference type="NCBI Taxonomy" id="449393"/>
    <lineage>
        <taxon>unclassified sequences</taxon>
        <taxon>metagenomes</taxon>
        <taxon>ecological metagenomes</taxon>
    </lineage>
</organism>
<evidence type="ECO:0000313" key="1">
    <source>
        <dbReference type="EMBL" id="CAB4603631.1"/>
    </source>
</evidence>
<evidence type="ECO:0000313" key="2">
    <source>
        <dbReference type="EMBL" id="CAB4805706.1"/>
    </source>
</evidence>
<protein>
    <submittedName>
        <fullName evidence="2">Unannotated protein</fullName>
    </submittedName>
</protein>
<dbReference type="EMBL" id="CAFAAD010000192">
    <property type="protein sequence ID" value="CAB4805706.1"/>
    <property type="molecule type" value="Genomic_DNA"/>
</dbReference>
<accession>A0A6J6YEU4</accession>
<reference evidence="2" key="1">
    <citation type="submission" date="2020-05" db="EMBL/GenBank/DDBJ databases">
        <authorList>
            <person name="Chiriac C."/>
            <person name="Salcher M."/>
            <person name="Ghai R."/>
            <person name="Kavagutti S V."/>
        </authorList>
    </citation>
    <scope>NUCLEOTIDE SEQUENCE</scope>
</reference>